<dbReference type="PANTHER" id="PTHR42776">
    <property type="entry name" value="SERINE PEPTIDASE S9 FAMILY MEMBER"/>
    <property type="match status" value="1"/>
</dbReference>
<keyword evidence="1" id="KW-0378">Hydrolase</keyword>
<sequence>MTSLRFALLASVLTLPATPALARDMTAEDVARIEYTGTVAVSQDGSHVAYTRVHYPDVTKGEKNGSAKQQLFLADGAMDVRAYLPEDMSVSSIGFTPDGSMATFLWTDEDDDRAVWGIPINGGSYRKLAGVTDASVRDYAFSPDGSRVYMLTSAAPDDDREAEADDGFDSIVYEEEFKFNRMFVADVTGSMAGGDVDAEPAEIEVPGYVSGIEIAPDGQTVAVMSAPSPLVDDSLTSQRVNLLNLANGELVTVATPGKIGDAEFSPDGRQLSLIAGVDENDPAATTLHLVDVSTGEYRALNEGAAEAAVDAEWMADGRLAAVIHVGAQSLLRFYSDTGDVQREFNPGDLILTSLEQGGNRLVVEANSPQHPNELFSFNRGEFTRWTNHNPWLSEIDFGEQRTVTYQARDGQQVEGILILPVDGVPAGGAPTIFDVHGGPEAHESNGWNTNYSGPGQVAAGQGYAVFLPNYRGSTAYGTAFSKQHSGNYTDPEFTDLVDAKNFLVETGVADPDRVGMTGGSYGGYATAWSSTFNSQEFAAGVMFVGISNQISKVGTGDIPNEMYLVHARQWPWEDWQHFLEVSPIYYTDRAETPLLIMGGTADTRVDPGQSLELYRYIKLRQPDTPLRLVQYPGEGHGNSSAASRYDYNLRMMRWFDTYLKTGDRSAPLPPSRPDLMIDDE</sequence>
<dbReference type="InterPro" id="IPR015943">
    <property type="entry name" value="WD40/YVTN_repeat-like_dom_sf"/>
</dbReference>
<dbReference type="InterPro" id="IPR001375">
    <property type="entry name" value="Peptidase_S9_cat"/>
</dbReference>
<proteinExistence type="predicted"/>
<organism evidence="4 5">
    <name type="scientific">Aurantiacibacter rhizosphaerae</name>
    <dbReference type="NCBI Taxonomy" id="2691582"/>
    <lineage>
        <taxon>Bacteria</taxon>
        <taxon>Pseudomonadati</taxon>
        <taxon>Pseudomonadota</taxon>
        <taxon>Alphaproteobacteria</taxon>
        <taxon>Sphingomonadales</taxon>
        <taxon>Erythrobacteraceae</taxon>
        <taxon>Aurantiacibacter</taxon>
    </lineage>
</organism>
<dbReference type="EMBL" id="WUBR01000003">
    <property type="protein sequence ID" value="MWV29145.1"/>
    <property type="molecule type" value="Genomic_DNA"/>
</dbReference>
<gene>
    <name evidence="4" type="ORF">GRF63_14670</name>
</gene>
<reference evidence="4 5" key="2">
    <citation type="submission" date="2020-02" db="EMBL/GenBank/DDBJ databases">
        <title>Erythrobacter dongmakensis sp. nov., isolated from a tidal mudflat.</title>
        <authorList>
            <person name="Kim I.S."/>
        </authorList>
    </citation>
    <scope>NUCLEOTIDE SEQUENCE [LARGE SCALE GENOMIC DNA]</scope>
    <source>
        <strain evidence="4 5">GH3-10</strain>
    </source>
</reference>
<dbReference type="Gene3D" id="3.40.50.1820">
    <property type="entry name" value="alpha/beta hydrolase"/>
    <property type="match status" value="1"/>
</dbReference>
<protein>
    <submittedName>
        <fullName evidence="4">Prolyl oligopeptidase family serine peptidase</fullName>
    </submittedName>
</protein>
<dbReference type="AlphaFoldDB" id="A0A844XHW6"/>
<feature type="chain" id="PRO_5032885831" evidence="2">
    <location>
        <begin position="23"/>
        <end position="680"/>
    </location>
</feature>
<feature type="domain" description="Peptidase S9 prolyl oligopeptidase catalytic" evidence="3">
    <location>
        <begin position="456"/>
        <end position="660"/>
    </location>
</feature>
<keyword evidence="2" id="KW-0732">Signal</keyword>
<dbReference type="Pfam" id="PF00326">
    <property type="entry name" value="Peptidase_S9"/>
    <property type="match status" value="1"/>
</dbReference>
<dbReference type="InterPro" id="IPR029058">
    <property type="entry name" value="AB_hydrolase_fold"/>
</dbReference>
<evidence type="ECO:0000313" key="4">
    <source>
        <dbReference type="EMBL" id="MWV29145.1"/>
    </source>
</evidence>
<keyword evidence="5" id="KW-1185">Reference proteome</keyword>
<accession>A0A844XHW6</accession>
<comment type="caution">
    <text evidence="4">The sequence shown here is derived from an EMBL/GenBank/DDBJ whole genome shotgun (WGS) entry which is preliminary data.</text>
</comment>
<dbReference type="SUPFAM" id="SSF53474">
    <property type="entry name" value="alpha/beta-Hydrolases"/>
    <property type="match status" value="1"/>
</dbReference>
<evidence type="ECO:0000313" key="5">
    <source>
        <dbReference type="Proteomes" id="UP000461409"/>
    </source>
</evidence>
<dbReference type="InterPro" id="IPR011042">
    <property type="entry name" value="6-blade_b-propeller_TolB-like"/>
</dbReference>
<dbReference type="SUPFAM" id="SSF82171">
    <property type="entry name" value="DPP6 N-terminal domain-like"/>
    <property type="match status" value="1"/>
</dbReference>
<dbReference type="Proteomes" id="UP000461409">
    <property type="component" value="Unassembled WGS sequence"/>
</dbReference>
<dbReference type="RefSeq" id="WP_160486758.1">
    <property type="nucleotide sequence ID" value="NZ_WUBR01000003.1"/>
</dbReference>
<name>A0A844XHW6_9SPHN</name>
<dbReference type="PANTHER" id="PTHR42776:SF27">
    <property type="entry name" value="DIPEPTIDYL PEPTIDASE FAMILY MEMBER 6"/>
    <property type="match status" value="1"/>
</dbReference>
<dbReference type="Gene3D" id="2.120.10.30">
    <property type="entry name" value="TolB, C-terminal domain"/>
    <property type="match status" value="1"/>
</dbReference>
<dbReference type="Gene3D" id="2.130.10.10">
    <property type="entry name" value="YVTN repeat-like/Quinoprotein amine dehydrogenase"/>
    <property type="match status" value="1"/>
</dbReference>
<dbReference type="GO" id="GO:0004252">
    <property type="term" value="F:serine-type endopeptidase activity"/>
    <property type="evidence" value="ECO:0007669"/>
    <property type="project" value="TreeGrafter"/>
</dbReference>
<evidence type="ECO:0000256" key="1">
    <source>
        <dbReference type="ARBA" id="ARBA00022801"/>
    </source>
</evidence>
<evidence type="ECO:0000256" key="2">
    <source>
        <dbReference type="SAM" id="SignalP"/>
    </source>
</evidence>
<dbReference type="GO" id="GO:0006508">
    <property type="term" value="P:proteolysis"/>
    <property type="evidence" value="ECO:0007669"/>
    <property type="project" value="InterPro"/>
</dbReference>
<evidence type="ECO:0000259" key="3">
    <source>
        <dbReference type="Pfam" id="PF00326"/>
    </source>
</evidence>
<feature type="signal peptide" evidence="2">
    <location>
        <begin position="1"/>
        <end position="22"/>
    </location>
</feature>
<reference evidence="4 5" key="1">
    <citation type="submission" date="2019-12" db="EMBL/GenBank/DDBJ databases">
        <authorList>
            <person name="Lee S.D."/>
        </authorList>
    </citation>
    <scope>NUCLEOTIDE SEQUENCE [LARGE SCALE GENOMIC DNA]</scope>
    <source>
        <strain evidence="4 5">GH3-10</strain>
    </source>
</reference>